<reference evidence="4" key="1">
    <citation type="submission" date="2022-12" db="EMBL/GenBank/DDBJ databases">
        <title>Jiella pelagia sp. nov., isolated from phosphonate enriched culture of Northwest Pacific surface seawater.</title>
        <authorList>
            <person name="Shin D.Y."/>
            <person name="Hwang C.Y."/>
        </authorList>
    </citation>
    <scope>NUCLEOTIDE SEQUENCE</scope>
    <source>
        <strain evidence="4">HL-NP1</strain>
    </source>
</reference>
<feature type="transmembrane region" description="Helical" evidence="2">
    <location>
        <begin position="378"/>
        <end position="396"/>
    </location>
</feature>
<protein>
    <submittedName>
        <fullName evidence="4">Alpha/beta fold hydrolase</fullName>
    </submittedName>
</protein>
<accession>A0ABY7C7Q8</accession>
<dbReference type="GO" id="GO:0016787">
    <property type="term" value="F:hydrolase activity"/>
    <property type="evidence" value="ECO:0007669"/>
    <property type="project" value="UniProtKB-KW"/>
</dbReference>
<sequence>MMRLESAKTDVSISATVIGDIPATIFRPKDGALGPVVVIAHGFAGSQQLMQSFALTFARNGYVAVTFDFLGHGRNPKPLGGSITAEDGATKALVDETAAVAAFSRKLGDGRLAVLGHSMASDIVVRFAEGTPDVAATIAVSMFSPVVTATEPKNLLVIVGDWEGMLKREALRVVGLASAPEEPQPSVTYGGFAAGTARRAAFSPNVEHASVLFSQASMREALGWLDAAFAVARQKPPAIAGRGPWIMLLIAGCTLLASQLARMLPRLSSPPAGAGLAWRRLWPALLVPAIATPLLLRVLPTHFLPVLVGDYLAAHFLVYGLLTGLCLLWLRRGEPHRFGRGAISPATIVAALSVAAFYLVALVWPIDSFVTSFVPTPARAALVLAMLVGTLAYFLADEWATRGPGSARLAFPASKLAFVVSLAIAVALDLERLFFLIIIVPVIALFFVIFGAFSAWIYRATGQPVVAALANALAFAWAIGVTFPLLDG</sequence>
<feature type="transmembrane region" description="Helical" evidence="2">
    <location>
        <begin position="311"/>
        <end position="330"/>
    </location>
</feature>
<evidence type="ECO:0000256" key="1">
    <source>
        <dbReference type="ARBA" id="ARBA00022801"/>
    </source>
</evidence>
<dbReference type="PANTHER" id="PTHR22946">
    <property type="entry name" value="DIENELACTONE HYDROLASE DOMAIN-CONTAINING PROTEIN-RELATED"/>
    <property type="match status" value="1"/>
</dbReference>
<dbReference type="InterPro" id="IPR022742">
    <property type="entry name" value="Hydrolase_4"/>
</dbReference>
<dbReference type="InterPro" id="IPR050261">
    <property type="entry name" value="FrsA_esterase"/>
</dbReference>
<feature type="domain" description="Serine aminopeptidase S33" evidence="3">
    <location>
        <begin position="36"/>
        <end position="148"/>
    </location>
</feature>
<gene>
    <name evidence="4" type="ORF">OH818_05690</name>
</gene>
<evidence type="ECO:0000256" key="2">
    <source>
        <dbReference type="SAM" id="Phobius"/>
    </source>
</evidence>
<keyword evidence="5" id="KW-1185">Reference proteome</keyword>
<dbReference type="SUPFAM" id="SSF53474">
    <property type="entry name" value="alpha/beta-Hydrolases"/>
    <property type="match status" value="1"/>
</dbReference>
<dbReference type="InterPro" id="IPR029058">
    <property type="entry name" value="AB_hydrolase_fold"/>
</dbReference>
<feature type="transmembrane region" description="Helical" evidence="2">
    <location>
        <begin position="465"/>
        <end position="486"/>
    </location>
</feature>
<evidence type="ECO:0000259" key="3">
    <source>
        <dbReference type="Pfam" id="PF12146"/>
    </source>
</evidence>
<evidence type="ECO:0000313" key="5">
    <source>
        <dbReference type="Proteomes" id="UP001164020"/>
    </source>
</evidence>
<organism evidence="4 5">
    <name type="scientific">Jiella pelagia</name>
    <dbReference type="NCBI Taxonomy" id="2986949"/>
    <lineage>
        <taxon>Bacteria</taxon>
        <taxon>Pseudomonadati</taxon>
        <taxon>Pseudomonadota</taxon>
        <taxon>Alphaproteobacteria</taxon>
        <taxon>Hyphomicrobiales</taxon>
        <taxon>Aurantimonadaceae</taxon>
        <taxon>Jiella</taxon>
    </lineage>
</organism>
<dbReference type="PANTHER" id="PTHR22946:SF9">
    <property type="entry name" value="POLYKETIDE TRANSFERASE AF380"/>
    <property type="match status" value="1"/>
</dbReference>
<feature type="transmembrane region" description="Helical" evidence="2">
    <location>
        <begin position="342"/>
        <end position="366"/>
    </location>
</feature>
<keyword evidence="2" id="KW-1133">Transmembrane helix</keyword>
<evidence type="ECO:0000313" key="4">
    <source>
        <dbReference type="EMBL" id="WAP71089.1"/>
    </source>
</evidence>
<feature type="transmembrane region" description="Helical" evidence="2">
    <location>
        <begin position="243"/>
        <end position="261"/>
    </location>
</feature>
<keyword evidence="2" id="KW-0472">Membrane</keyword>
<keyword evidence="2" id="KW-0812">Transmembrane</keyword>
<proteinExistence type="predicted"/>
<dbReference type="Gene3D" id="3.40.50.1820">
    <property type="entry name" value="alpha/beta hydrolase"/>
    <property type="match status" value="1"/>
</dbReference>
<feature type="transmembrane region" description="Helical" evidence="2">
    <location>
        <begin position="434"/>
        <end position="458"/>
    </location>
</feature>
<dbReference type="EMBL" id="CP114029">
    <property type="protein sequence ID" value="WAP71089.1"/>
    <property type="molecule type" value="Genomic_DNA"/>
</dbReference>
<name>A0ABY7C7Q8_9HYPH</name>
<feature type="transmembrane region" description="Helical" evidence="2">
    <location>
        <begin position="408"/>
        <end position="428"/>
    </location>
</feature>
<dbReference type="Proteomes" id="UP001164020">
    <property type="component" value="Chromosome"/>
</dbReference>
<dbReference type="Pfam" id="PF12146">
    <property type="entry name" value="Hydrolase_4"/>
    <property type="match status" value="1"/>
</dbReference>
<feature type="transmembrane region" description="Helical" evidence="2">
    <location>
        <begin position="281"/>
        <end position="299"/>
    </location>
</feature>
<keyword evidence="1 4" id="KW-0378">Hydrolase</keyword>